<evidence type="ECO:0000256" key="3">
    <source>
        <dbReference type="ARBA" id="ARBA00005421"/>
    </source>
</evidence>
<evidence type="ECO:0000256" key="6">
    <source>
        <dbReference type="ARBA" id="ARBA00023128"/>
    </source>
</evidence>
<evidence type="ECO:0000256" key="7">
    <source>
        <dbReference type="ARBA" id="ARBA00023242"/>
    </source>
</evidence>
<comment type="function">
    <text evidence="13">Acts as a negative regulator of G1 to S cell cycle phase progression by inhibiting cyclin-dependent kinases. Inhibitory effects are additive with GADD45 proteins but also occur in the absence of GADD45 proteins. Acts as a repressor of the orphan nuclear receptor NR4A1 by inhibiting AB domain-mediated transcriptional activity. May be involved in the hormone-mediated regulation of NR4A1 transcriptional activity. May play a role in mitochondrial protein synthesis.</text>
</comment>
<reference evidence="15" key="2">
    <citation type="submission" date="2022-10" db="EMBL/GenBank/DDBJ databases">
        <authorList>
            <consortium name="ENA_rothamsted_submissions"/>
            <consortium name="culmorum"/>
            <person name="King R."/>
        </authorList>
    </citation>
    <scope>NUCLEOTIDE SEQUENCE</scope>
</reference>
<dbReference type="EMBL" id="OU895879">
    <property type="protein sequence ID" value="CAG9808884.1"/>
    <property type="molecule type" value="Genomic_DNA"/>
</dbReference>
<evidence type="ECO:0000256" key="14">
    <source>
        <dbReference type="SAM" id="MobiDB-lite"/>
    </source>
</evidence>
<dbReference type="PANTHER" id="PTHR31761">
    <property type="entry name" value="GROWTH ARREST AND DNA DAMAGE-INDUCIBLE PROTEINS-INTERACTING PROTEIN 1 GADD45GIP1"/>
    <property type="match status" value="1"/>
</dbReference>
<keyword evidence="9" id="KW-0131">Cell cycle</keyword>
<sequence>MYTLKSLRNSLINSVNSSRNSLVVNSRSLQLFKKPSDSKKDVEEEEEESAKLAFEDDYQIDPELRQMVIDRMRNKSRLRTQHRNFLHDKVPYNQAESWIHNTLKYKRMMFGRYGSESNVDPSLCFYTKTELAEKNEYERVAFPKTVQEMIAYNQDEKQKQAERIRTREENIVANLEKLETWKKDLTAKKEKKESEARVAKERKDRLIEEVRRHFGYTVHPKDERFKELLEKKEKEQRKAMKEAKKQQKEAKLLTKIAEQNKSSKDDKAEKVDKDED</sequence>
<comment type="subcellular location">
    <subcellularLocation>
        <location evidence="2">Mitochondrion</location>
    </subcellularLocation>
    <subcellularLocation>
        <location evidence="1">Nucleus</location>
    </subcellularLocation>
</comment>
<evidence type="ECO:0000256" key="2">
    <source>
        <dbReference type="ARBA" id="ARBA00004173"/>
    </source>
</evidence>
<comment type="similarity">
    <text evidence="3">Belongs to the mitochondrion-specific ribosomal protein mL64 family.</text>
</comment>
<evidence type="ECO:0000256" key="8">
    <source>
        <dbReference type="ARBA" id="ARBA00023274"/>
    </source>
</evidence>
<evidence type="ECO:0000256" key="5">
    <source>
        <dbReference type="ARBA" id="ARBA00023054"/>
    </source>
</evidence>
<evidence type="ECO:0000256" key="9">
    <source>
        <dbReference type="ARBA" id="ARBA00023306"/>
    </source>
</evidence>
<dbReference type="AlphaFoldDB" id="A0A9N9WWM4"/>
<protein>
    <recommendedName>
        <fullName evidence="11">Large ribosomal subunit protein mL64</fullName>
    </recommendedName>
    <alternativeName>
        <fullName evidence="10">39S ribosomal protein L59, mitochondrial</fullName>
    </alternativeName>
    <alternativeName>
        <fullName evidence="12">Growth arrest and DNA damage-inducible proteins-interacting protein 1</fullName>
    </alternativeName>
</protein>
<keyword evidence="8" id="KW-0687">Ribonucleoprotein</keyword>
<evidence type="ECO:0000256" key="13">
    <source>
        <dbReference type="ARBA" id="ARBA00060144"/>
    </source>
</evidence>
<evidence type="ECO:0000313" key="16">
    <source>
        <dbReference type="Proteomes" id="UP001153620"/>
    </source>
</evidence>
<dbReference type="InterPro" id="IPR043035">
    <property type="entry name" value="Ribosomal_mL64_sf"/>
</dbReference>
<dbReference type="GO" id="GO:0005840">
    <property type="term" value="C:ribosome"/>
    <property type="evidence" value="ECO:0007669"/>
    <property type="project" value="UniProtKB-KW"/>
</dbReference>
<dbReference type="GO" id="GO:0005739">
    <property type="term" value="C:mitochondrion"/>
    <property type="evidence" value="ECO:0007669"/>
    <property type="project" value="UniProtKB-SubCell"/>
</dbReference>
<evidence type="ECO:0000256" key="4">
    <source>
        <dbReference type="ARBA" id="ARBA00022980"/>
    </source>
</evidence>
<dbReference type="PANTHER" id="PTHR31761:SF1">
    <property type="entry name" value="LARGE RIBOSOMAL SUBUNIT PROTEIN ML64"/>
    <property type="match status" value="1"/>
</dbReference>
<keyword evidence="6" id="KW-0496">Mitochondrion</keyword>
<reference evidence="15" key="1">
    <citation type="submission" date="2022-01" db="EMBL/GenBank/DDBJ databases">
        <authorList>
            <person name="King R."/>
        </authorList>
    </citation>
    <scope>NUCLEOTIDE SEQUENCE</scope>
</reference>
<name>A0A9N9WWM4_9DIPT</name>
<keyword evidence="5" id="KW-0175">Coiled coil</keyword>
<gene>
    <name evidence="15" type="ORF">CHIRRI_LOCUS11719</name>
</gene>
<keyword evidence="4" id="KW-0689">Ribosomal protein</keyword>
<dbReference type="Proteomes" id="UP001153620">
    <property type="component" value="Chromosome 3"/>
</dbReference>
<evidence type="ECO:0000256" key="10">
    <source>
        <dbReference type="ARBA" id="ARBA00030700"/>
    </source>
</evidence>
<proteinExistence type="inferred from homology"/>
<accession>A0A9N9WWM4</accession>
<dbReference type="GO" id="GO:0005634">
    <property type="term" value="C:nucleus"/>
    <property type="evidence" value="ECO:0007669"/>
    <property type="project" value="UniProtKB-SubCell"/>
</dbReference>
<keyword evidence="7" id="KW-0539">Nucleus</keyword>
<feature type="compositionally biased region" description="Basic and acidic residues" evidence="14">
    <location>
        <begin position="261"/>
        <end position="276"/>
    </location>
</feature>
<evidence type="ECO:0000256" key="12">
    <source>
        <dbReference type="ARBA" id="ARBA00035485"/>
    </source>
</evidence>
<feature type="region of interest" description="Disordered" evidence="14">
    <location>
        <begin position="234"/>
        <end position="276"/>
    </location>
</feature>
<dbReference type="Pfam" id="PF10147">
    <property type="entry name" value="CR6_interact"/>
    <property type="match status" value="1"/>
</dbReference>
<evidence type="ECO:0000256" key="1">
    <source>
        <dbReference type="ARBA" id="ARBA00004123"/>
    </source>
</evidence>
<keyword evidence="16" id="KW-1185">Reference proteome</keyword>
<evidence type="ECO:0000256" key="11">
    <source>
        <dbReference type="ARBA" id="ARBA00035184"/>
    </source>
</evidence>
<dbReference type="GO" id="GO:1990904">
    <property type="term" value="C:ribonucleoprotein complex"/>
    <property type="evidence" value="ECO:0007669"/>
    <property type="project" value="UniProtKB-KW"/>
</dbReference>
<dbReference type="InterPro" id="IPR018472">
    <property type="entry name" value="Ribosomal_mL64"/>
</dbReference>
<evidence type="ECO:0000313" key="15">
    <source>
        <dbReference type="EMBL" id="CAG9808884.1"/>
    </source>
</evidence>
<feature type="compositionally biased region" description="Basic and acidic residues" evidence="14">
    <location>
        <begin position="234"/>
        <end position="252"/>
    </location>
</feature>
<dbReference type="OrthoDB" id="6247992at2759"/>
<organism evidence="15 16">
    <name type="scientific">Chironomus riparius</name>
    <dbReference type="NCBI Taxonomy" id="315576"/>
    <lineage>
        <taxon>Eukaryota</taxon>
        <taxon>Metazoa</taxon>
        <taxon>Ecdysozoa</taxon>
        <taxon>Arthropoda</taxon>
        <taxon>Hexapoda</taxon>
        <taxon>Insecta</taxon>
        <taxon>Pterygota</taxon>
        <taxon>Neoptera</taxon>
        <taxon>Endopterygota</taxon>
        <taxon>Diptera</taxon>
        <taxon>Nematocera</taxon>
        <taxon>Chironomoidea</taxon>
        <taxon>Chironomidae</taxon>
        <taxon>Chironominae</taxon>
        <taxon>Chironomus</taxon>
    </lineage>
</organism>
<dbReference type="Gene3D" id="6.10.280.120">
    <property type="entry name" value="Growth arrest and DNA-damage-inducible proteins-interacting protein 1"/>
    <property type="match status" value="1"/>
</dbReference>